<keyword evidence="7" id="KW-0528">Neurotoxin</keyword>
<dbReference type="SUPFAM" id="SSF52151">
    <property type="entry name" value="FabD/lysophospholipase-like"/>
    <property type="match status" value="1"/>
</dbReference>
<dbReference type="InterPro" id="IPR047148">
    <property type="entry name" value="PLPL9"/>
</dbReference>
<dbReference type="GO" id="GO:2000304">
    <property type="term" value="P:positive regulation of ceramide biosynthetic process"/>
    <property type="evidence" value="ECO:0007669"/>
    <property type="project" value="TreeGrafter"/>
</dbReference>
<sequence length="827" mass="91646">MALQKILSFYAGSSDDPREVREVRFTCYKECKVNDATEDIVLYELPEPQRENNNKIKDEKPLSRFDLIVRNVKNKDYGVSLRRFVDNSEAQQQFALLREKLPQLLEIHESFPSKELFRNYSNCALENPSWSVAHIAVALNLLDILRSPSVTKYLDTKCEITGKTPLHLALELQNAPALQALLDQGARVDVVDNRENSPFHYAIKTETKSFLEMICRAPGAATGINQRNLYGETPLQAACMAGLSACVETLLKQGADVNSASFSTCTTEGRVVGDRDLGFFSERQMRKGGTPLHWVKSRASLELMIDIGCDLNARNSCGDTALHVMASKRRLESLIWLLIEGANVNARGCGGDTPLHVAVRSARVPKPQDAWMLFKQKVEQKNYGRQKHDGLSIVQILLAFGADLNSVNTAGDTPRHIAAVMASNTHNPRLDQLLFVLHAVGAKRCAKRSPLCTEGCSPDGSFDGVPPQDFCKDRMKIFDEALSADILKETLERKRKGLYKGKRCRALSVDGGGVKGLVTLRTLKCLEEVVGQPIFSCVDWVIGTSAGGISTCCLACGHSLDVAFRTAFRLKEKFIVGPRPYNTEGLEEFFKQSFGGETKFSDIKSPRFAVTAVNAEVWPTRLKLFRNYVKPRSLLEKKPEAPDDEFVWSAARATGAAPTFFKPYKQYLDGAIISNNPTLDLITEITEYNAAMKDKPSECYDVDIVLSVGGGMRPTATVGTIDALQLDPGLFGAAKVAYSVGHLMKFAVEQIAEPDGRHVDRARAWCYGIGVPYARLQPVLSQNIPVNESDNRVIAKILWETMACFKQFPDEMSMIAELLRDEGKPTK</sequence>
<dbReference type="InterPro" id="IPR016035">
    <property type="entry name" value="Acyl_Trfase/lysoPLipase"/>
</dbReference>
<dbReference type="RefSeq" id="XP_018494843.1">
    <property type="nucleotide sequence ID" value="XM_018639327.1"/>
</dbReference>
<dbReference type="AlphaFoldDB" id="A0AAJ6QNS4"/>
<keyword evidence="3" id="KW-0268">Exocytosis</keyword>
<keyword evidence="4" id="KW-1052">Target cell membrane</keyword>
<dbReference type="GO" id="GO:0044231">
    <property type="term" value="C:host cell presynaptic membrane"/>
    <property type="evidence" value="ECO:0007669"/>
    <property type="project" value="UniProtKB-KW"/>
</dbReference>
<keyword evidence="6 13" id="KW-0378">Hydrolase</keyword>
<feature type="short sequence motif" description="GXGXXG" evidence="13">
    <location>
        <begin position="511"/>
        <end position="516"/>
    </location>
</feature>
<dbReference type="Gene3D" id="3.40.1090.10">
    <property type="entry name" value="Cytosolic phospholipase A2 catalytic domain"/>
    <property type="match status" value="1"/>
</dbReference>
<keyword evidence="5" id="KW-0677">Repeat</keyword>
<dbReference type="GO" id="GO:0052816">
    <property type="term" value="F:long-chain fatty acyl-CoA hydrolase activity"/>
    <property type="evidence" value="ECO:0007669"/>
    <property type="project" value="TreeGrafter"/>
</dbReference>
<evidence type="ECO:0000313" key="17">
    <source>
        <dbReference type="RefSeq" id="XP_018494843.1"/>
    </source>
</evidence>
<gene>
    <name evidence="16" type="primary">LOC100907119</name>
    <name evidence="17" type="synonym">LOC100898211</name>
</gene>
<keyword evidence="10" id="KW-0472">Membrane</keyword>
<dbReference type="Pfam" id="PF12796">
    <property type="entry name" value="Ank_2"/>
    <property type="match status" value="2"/>
</dbReference>
<dbReference type="GO" id="GO:0005739">
    <property type="term" value="C:mitochondrion"/>
    <property type="evidence" value="ECO:0007669"/>
    <property type="project" value="TreeGrafter"/>
</dbReference>
<comment type="subcellular location">
    <subcellularLocation>
        <location evidence="1">Target cell membrane</location>
    </subcellularLocation>
</comment>
<proteinExistence type="predicted"/>
<dbReference type="PROSITE" id="PS51635">
    <property type="entry name" value="PNPLA"/>
    <property type="match status" value="1"/>
</dbReference>
<dbReference type="GO" id="GO:0047499">
    <property type="term" value="F:calcium-independent phospholipase A2 activity"/>
    <property type="evidence" value="ECO:0007669"/>
    <property type="project" value="InterPro"/>
</dbReference>
<dbReference type="PROSITE" id="PS50088">
    <property type="entry name" value="ANK_REPEAT"/>
    <property type="match status" value="3"/>
</dbReference>
<keyword evidence="8 12" id="KW-0040">ANK repeat</keyword>
<evidence type="ECO:0000256" key="6">
    <source>
        <dbReference type="ARBA" id="ARBA00022801"/>
    </source>
</evidence>
<evidence type="ECO:0000256" key="1">
    <source>
        <dbReference type="ARBA" id="ARBA00004175"/>
    </source>
</evidence>
<keyword evidence="7" id="KW-0800">Toxin</keyword>
<evidence type="ECO:0000256" key="11">
    <source>
        <dbReference type="ARBA" id="ARBA00023422"/>
    </source>
</evidence>
<feature type="short sequence motif" description="GXSXG" evidence="13">
    <location>
        <begin position="543"/>
        <end position="547"/>
    </location>
</feature>
<dbReference type="KEGG" id="goe:100907119"/>
<evidence type="ECO:0000313" key="15">
    <source>
        <dbReference type="Proteomes" id="UP000694867"/>
    </source>
</evidence>
<feature type="active site" description="Proton acceptor" evidence="13">
    <location>
        <position position="669"/>
    </location>
</feature>
<evidence type="ECO:0000256" key="7">
    <source>
        <dbReference type="ARBA" id="ARBA00023028"/>
    </source>
</evidence>
<protein>
    <recommendedName>
        <fullName evidence="2">phospholipase A2</fullName>
        <ecNumber evidence="2">3.1.1.4</ecNumber>
    </recommendedName>
</protein>
<dbReference type="GeneID" id="100898211"/>
<dbReference type="SUPFAM" id="SSF48403">
    <property type="entry name" value="Ankyrin repeat"/>
    <property type="match status" value="1"/>
</dbReference>
<evidence type="ECO:0000256" key="10">
    <source>
        <dbReference type="ARBA" id="ARBA00023298"/>
    </source>
</evidence>
<dbReference type="InterPro" id="IPR036770">
    <property type="entry name" value="Ankyrin_rpt-contain_sf"/>
</dbReference>
<dbReference type="InterPro" id="IPR002641">
    <property type="entry name" value="PNPLA_dom"/>
</dbReference>
<accession>A0AAJ6QNS4</accession>
<dbReference type="PROSITE" id="PS50297">
    <property type="entry name" value="ANK_REP_REGION"/>
    <property type="match status" value="2"/>
</dbReference>
<feature type="repeat" description="ANK" evidence="12">
    <location>
        <begin position="317"/>
        <end position="349"/>
    </location>
</feature>
<comment type="catalytic activity">
    <reaction evidence="11">
        <text>a 1,2-diacyl-sn-glycero-3-phosphocholine + H2O = a 1-acyl-sn-glycero-3-phosphocholine + a fatty acid + H(+)</text>
        <dbReference type="Rhea" id="RHEA:15801"/>
        <dbReference type="ChEBI" id="CHEBI:15377"/>
        <dbReference type="ChEBI" id="CHEBI:15378"/>
        <dbReference type="ChEBI" id="CHEBI:28868"/>
        <dbReference type="ChEBI" id="CHEBI:57643"/>
        <dbReference type="ChEBI" id="CHEBI:58168"/>
        <dbReference type="EC" id="3.1.1.4"/>
    </reaction>
    <physiologicalReaction direction="left-to-right" evidence="11">
        <dbReference type="Rhea" id="RHEA:15802"/>
    </physiologicalReaction>
</comment>
<dbReference type="PANTHER" id="PTHR24139:SF34">
    <property type="entry name" value="85_88 KDA CALCIUM-INDEPENDENT PHOSPHOLIPASE A2"/>
    <property type="match status" value="1"/>
</dbReference>
<dbReference type="KEGG" id="goe:100898211"/>
<keyword evidence="13" id="KW-0442">Lipid degradation</keyword>
<feature type="short sequence motif" description="DGA/G" evidence="13">
    <location>
        <begin position="669"/>
        <end position="671"/>
    </location>
</feature>
<dbReference type="Gene3D" id="1.25.40.20">
    <property type="entry name" value="Ankyrin repeat-containing domain"/>
    <property type="match status" value="1"/>
</dbReference>
<dbReference type="GO" id="GO:0016042">
    <property type="term" value="P:lipid catabolic process"/>
    <property type="evidence" value="ECO:0007669"/>
    <property type="project" value="UniProtKB-UniRule"/>
</dbReference>
<dbReference type="GeneID" id="100907119"/>
<dbReference type="Pfam" id="PF01734">
    <property type="entry name" value="Patatin"/>
    <property type="match status" value="1"/>
</dbReference>
<keyword evidence="15" id="KW-1185">Reference proteome</keyword>
<evidence type="ECO:0000313" key="16">
    <source>
        <dbReference type="RefSeq" id="XP_003738930.2"/>
    </source>
</evidence>
<evidence type="ECO:0000256" key="8">
    <source>
        <dbReference type="ARBA" id="ARBA00023043"/>
    </source>
</evidence>
<organism evidence="15 16">
    <name type="scientific">Galendromus occidentalis</name>
    <name type="common">western predatory mite</name>
    <dbReference type="NCBI Taxonomy" id="34638"/>
    <lineage>
        <taxon>Eukaryota</taxon>
        <taxon>Metazoa</taxon>
        <taxon>Ecdysozoa</taxon>
        <taxon>Arthropoda</taxon>
        <taxon>Chelicerata</taxon>
        <taxon>Arachnida</taxon>
        <taxon>Acari</taxon>
        <taxon>Parasitiformes</taxon>
        <taxon>Mesostigmata</taxon>
        <taxon>Gamasina</taxon>
        <taxon>Phytoseioidea</taxon>
        <taxon>Phytoseiidae</taxon>
        <taxon>Typhlodrominae</taxon>
        <taxon>Galendromus</taxon>
    </lineage>
</organism>
<keyword evidence="7" id="KW-0638">Presynaptic neurotoxin</keyword>
<evidence type="ECO:0000256" key="3">
    <source>
        <dbReference type="ARBA" id="ARBA00022483"/>
    </source>
</evidence>
<dbReference type="PANTHER" id="PTHR24139">
    <property type="entry name" value="CALCIUM-INDEPENDENT PHOSPHOLIPASE A2"/>
    <property type="match status" value="1"/>
</dbReference>
<feature type="repeat" description="ANK" evidence="12">
    <location>
        <begin position="161"/>
        <end position="193"/>
    </location>
</feature>
<keyword evidence="9 13" id="KW-0443">Lipid metabolism</keyword>
<evidence type="ECO:0000256" key="2">
    <source>
        <dbReference type="ARBA" id="ARBA00013278"/>
    </source>
</evidence>
<dbReference type="Proteomes" id="UP000694867">
    <property type="component" value="Unplaced"/>
</dbReference>
<evidence type="ECO:0000259" key="14">
    <source>
        <dbReference type="PROSITE" id="PS51635"/>
    </source>
</evidence>
<dbReference type="EC" id="3.1.1.4" evidence="2"/>
<evidence type="ECO:0000256" key="12">
    <source>
        <dbReference type="PROSITE-ProRule" id="PRU00023"/>
    </source>
</evidence>
<feature type="repeat" description="ANK" evidence="12">
    <location>
        <begin position="230"/>
        <end position="262"/>
    </location>
</feature>
<evidence type="ECO:0000256" key="13">
    <source>
        <dbReference type="PROSITE-ProRule" id="PRU01161"/>
    </source>
</evidence>
<keyword evidence="10" id="KW-1053">Target membrane</keyword>
<name>A0AAJ6QNS4_9ACAR</name>
<evidence type="ECO:0000256" key="5">
    <source>
        <dbReference type="ARBA" id="ARBA00022737"/>
    </source>
</evidence>
<dbReference type="GO" id="GO:0044218">
    <property type="term" value="C:other organism cell membrane"/>
    <property type="evidence" value="ECO:0007669"/>
    <property type="project" value="UniProtKB-KW"/>
</dbReference>
<dbReference type="GO" id="GO:0006887">
    <property type="term" value="P:exocytosis"/>
    <property type="evidence" value="ECO:0007669"/>
    <property type="project" value="UniProtKB-KW"/>
</dbReference>
<dbReference type="SMART" id="SM00248">
    <property type="entry name" value="ANK"/>
    <property type="match status" value="6"/>
</dbReference>
<evidence type="ECO:0000256" key="9">
    <source>
        <dbReference type="ARBA" id="ARBA00023098"/>
    </source>
</evidence>
<feature type="domain" description="PNPLA" evidence="14">
    <location>
        <begin position="507"/>
        <end position="682"/>
    </location>
</feature>
<feature type="active site" description="Nucleophile" evidence="13">
    <location>
        <position position="545"/>
    </location>
</feature>
<evidence type="ECO:0000256" key="4">
    <source>
        <dbReference type="ARBA" id="ARBA00022537"/>
    </source>
</evidence>
<dbReference type="RefSeq" id="XP_003738930.2">
    <property type="nucleotide sequence ID" value="XM_003738882.3"/>
</dbReference>
<dbReference type="InterPro" id="IPR002110">
    <property type="entry name" value="Ankyrin_rpt"/>
</dbReference>
<reference evidence="16 17" key="1">
    <citation type="submission" date="2025-04" db="UniProtKB">
        <authorList>
            <consortium name="RefSeq"/>
        </authorList>
    </citation>
    <scope>IDENTIFICATION</scope>
</reference>